<sequence length="290" mass="32549">MAVKSKKTRIGDLIVAFLCVIVILVCLLPMVNVLSRSLSSPDALVRNEVLLLPKEMNFEAYKMVLGDSKYTWSLAWTAIITVIGTCLSMFMTTICAYPLIYDNLKGKKLINAFILFTMYFNAGTIPLYLLLKDLDLLNRPAVLVVPYCLSVFNMIIMRSFFYGIPDSLRESAEIDGAGPVRILVSIYLPLSTPVIATLSLFYAVGRWNGFSDALMFMNKREYWPIQLLLYNILNNMTSLEVATQEGFTKPALSDNLKAATVMFATVPILMVYPWLQKYFITGVHLGSIKG</sequence>
<dbReference type="CDD" id="cd06261">
    <property type="entry name" value="TM_PBP2"/>
    <property type="match status" value="1"/>
</dbReference>
<feature type="transmembrane region" description="Helical" evidence="7">
    <location>
        <begin position="141"/>
        <end position="161"/>
    </location>
</feature>
<accession>A0A1B1YBW2</accession>
<dbReference type="InterPro" id="IPR000515">
    <property type="entry name" value="MetI-like"/>
</dbReference>
<evidence type="ECO:0000256" key="3">
    <source>
        <dbReference type="ARBA" id="ARBA00022475"/>
    </source>
</evidence>
<dbReference type="Pfam" id="PF00528">
    <property type="entry name" value="BPD_transp_1"/>
    <property type="match status" value="1"/>
</dbReference>
<keyword evidence="5 7" id="KW-1133">Transmembrane helix</keyword>
<evidence type="ECO:0000256" key="1">
    <source>
        <dbReference type="ARBA" id="ARBA00004651"/>
    </source>
</evidence>
<feature type="transmembrane region" description="Helical" evidence="7">
    <location>
        <begin position="12"/>
        <end position="31"/>
    </location>
</feature>
<feature type="transmembrane region" description="Helical" evidence="7">
    <location>
        <begin position="182"/>
        <end position="203"/>
    </location>
</feature>
<evidence type="ECO:0000256" key="6">
    <source>
        <dbReference type="ARBA" id="ARBA00023136"/>
    </source>
</evidence>
<dbReference type="PANTHER" id="PTHR43744:SF9">
    <property type="entry name" value="POLYGALACTURONAN_RHAMNOGALACTURONAN TRANSPORT SYSTEM PERMEASE PROTEIN YTCP"/>
    <property type="match status" value="1"/>
</dbReference>
<keyword evidence="2 7" id="KW-0813">Transport</keyword>
<evidence type="ECO:0000256" key="2">
    <source>
        <dbReference type="ARBA" id="ARBA00022448"/>
    </source>
</evidence>
<evidence type="ECO:0000256" key="5">
    <source>
        <dbReference type="ARBA" id="ARBA00022989"/>
    </source>
</evidence>
<protein>
    <submittedName>
        <fullName evidence="9">ABC transporter permease</fullName>
    </submittedName>
</protein>
<dbReference type="GO" id="GO:0005886">
    <property type="term" value="C:plasma membrane"/>
    <property type="evidence" value="ECO:0007669"/>
    <property type="project" value="UniProtKB-SubCell"/>
</dbReference>
<dbReference type="Proteomes" id="UP000092971">
    <property type="component" value="Chromosome"/>
</dbReference>
<organism evidence="9 10">
    <name type="scientific">Thermoclostridium stercorarium subsp. thermolacticum DSM 2910</name>
    <dbReference type="NCBI Taxonomy" id="1121336"/>
    <lineage>
        <taxon>Bacteria</taxon>
        <taxon>Bacillati</taxon>
        <taxon>Bacillota</taxon>
        <taxon>Clostridia</taxon>
        <taxon>Eubacteriales</taxon>
        <taxon>Oscillospiraceae</taxon>
        <taxon>Thermoclostridium</taxon>
    </lineage>
</organism>
<keyword evidence="4 7" id="KW-0812">Transmembrane</keyword>
<evidence type="ECO:0000259" key="8">
    <source>
        <dbReference type="PROSITE" id="PS50928"/>
    </source>
</evidence>
<dbReference type="EMBL" id="CP014672">
    <property type="protein sequence ID" value="ANW98244.1"/>
    <property type="molecule type" value="Genomic_DNA"/>
</dbReference>
<gene>
    <name evidence="9" type="ORF">CSTERTH_03940</name>
</gene>
<keyword evidence="6 7" id="KW-0472">Membrane</keyword>
<comment type="subcellular location">
    <subcellularLocation>
        <location evidence="1 7">Cell membrane</location>
        <topology evidence="1 7">Multi-pass membrane protein</topology>
    </subcellularLocation>
</comment>
<dbReference type="AlphaFoldDB" id="A0A1B1YBW2"/>
<dbReference type="GO" id="GO:0055085">
    <property type="term" value="P:transmembrane transport"/>
    <property type="evidence" value="ECO:0007669"/>
    <property type="project" value="InterPro"/>
</dbReference>
<reference evidence="9 10" key="1">
    <citation type="submission" date="2016-02" db="EMBL/GenBank/DDBJ databases">
        <title>Comparison of Clostridium stercorarium subspecies using comparative genomics and transcriptomics.</title>
        <authorList>
            <person name="Schellenberg J."/>
            <person name="Thallinger G."/>
            <person name="Levin D.B."/>
            <person name="Zhang X."/>
            <person name="Alvare G."/>
            <person name="Fristensky B."/>
            <person name="Sparling R."/>
        </authorList>
    </citation>
    <scope>NUCLEOTIDE SEQUENCE [LARGE SCALE GENOMIC DNA]</scope>
    <source>
        <strain evidence="9 10">DSM 2910</strain>
    </source>
</reference>
<keyword evidence="3" id="KW-1003">Cell membrane</keyword>
<feature type="transmembrane region" description="Helical" evidence="7">
    <location>
        <begin position="109"/>
        <end position="129"/>
    </location>
</feature>
<feature type="domain" description="ABC transmembrane type-1" evidence="8">
    <location>
        <begin position="74"/>
        <end position="273"/>
    </location>
</feature>
<dbReference type="OrthoDB" id="157184at2"/>
<feature type="transmembrane region" description="Helical" evidence="7">
    <location>
        <begin position="74"/>
        <end position="97"/>
    </location>
</feature>
<dbReference type="SUPFAM" id="SSF161098">
    <property type="entry name" value="MetI-like"/>
    <property type="match status" value="1"/>
</dbReference>
<evidence type="ECO:0000256" key="7">
    <source>
        <dbReference type="RuleBase" id="RU363032"/>
    </source>
</evidence>
<proteinExistence type="inferred from homology"/>
<dbReference type="PANTHER" id="PTHR43744">
    <property type="entry name" value="ABC TRANSPORTER PERMEASE PROTEIN MG189-RELATED-RELATED"/>
    <property type="match status" value="1"/>
</dbReference>
<evidence type="ECO:0000313" key="9">
    <source>
        <dbReference type="EMBL" id="ANW98244.1"/>
    </source>
</evidence>
<name>A0A1B1YBW2_THEST</name>
<evidence type="ECO:0000256" key="4">
    <source>
        <dbReference type="ARBA" id="ARBA00022692"/>
    </source>
</evidence>
<comment type="similarity">
    <text evidence="7">Belongs to the binding-protein-dependent transport system permease family.</text>
</comment>
<dbReference type="PROSITE" id="PS50928">
    <property type="entry name" value="ABC_TM1"/>
    <property type="match status" value="1"/>
</dbReference>
<dbReference type="InterPro" id="IPR035906">
    <property type="entry name" value="MetI-like_sf"/>
</dbReference>
<dbReference type="Gene3D" id="1.10.3720.10">
    <property type="entry name" value="MetI-like"/>
    <property type="match status" value="1"/>
</dbReference>
<evidence type="ECO:0000313" key="10">
    <source>
        <dbReference type="Proteomes" id="UP000092971"/>
    </source>
</evidence>
<feature type="transmembrane region" description="Helical" evidence="7">
    <location>
        <begin position="255"/>
        <end position="275"/>
    </location>
</feature>
<dbReference type="RefSeq" id="WP_015358525.1">
    <property type="nucleotide sequence ID" value="NZ_CP014672.1"/>
</dbReference>